<dbReference type="SUPFAM" id="SSF56436">
    <property type="entry name" value="C-type lectin-like"/>
    <property type="match status" value="1"/>
</dbReference>
<dbReference type="PANTHER" id="PTHR22803">
    <property type="entry name" value="MANNOSE, PHOSPHOLIPASE, LECTIN RECEPTOR RELATED"/>
    <property type="match status" value="1"/>
</dbReference>
<feature type="transmembrane region" description="Helical" evidence="3">
    <location>
        <begin position="72"/>
        <end position="93"/>
    </location>
</feature>
<evidence type="ECO:0000256" key="1">
    <source>
        <dbReference type="ARBA" id="ARBA00022734"/>
    </source>
</evidence>
<feature type="region of interest" description="Disordered" evidence="2">
    <location>
        <begin position="211"/>
        <end position="232"/>
    </location>
</feature>
<dbReference type="InterPro" id="IPR050111">
    <property type="entry name" value="C-type_lectin/snaclec_domain"/>
</dbReference>
<feature type="compositionally biased region" description="Basic and acidic residues" evidence="2">
    <location>
        <begin position="212"/>
        <end position="232"/>
    </location>
</feature>
<name>A0A060WDR2_ONCMY</name>
<dbReference type="InterPro" id="IPR001304">
    <property type="entry name" value="C-type_lectin-like"/>
</dbReference>
<dbReference type="InterPro" id="IPR016186">
    <property type="entry name" value="C-type_lectin-like/link_sf"/>
</dbReference>
<sequence length="266" mass="30065">MSEGIVYADVKFKKQQRTEGKNCATASTVNDTTHSEISRTRRNQPSIDPNAGDPDSQEGSKVKPSGYDPVRVVLVTLCVLLMGAVIGLGVLFLKHNQELIVQRTCCKITEDERPICAHDWMCHGKNCYYFSNDNLTWVESQDKCVSMGGKLVIIDSLYEQTILDKKVGAIMSGDEDKFWIGLTDQKEEGKWLWVDDTPLDSNNSFWFASQNGKKEPDNWQGDKERQNPDGEDCARMGEKGGIHDGKSWFDVNCGWSHRRICEIMLF</sequence>
<dbReference type="InterPro" id="IPR033989">
    <property type="entry name" value="CD209-like_CTLD"/>
</dbReference>
<dbReference type="GO" id="GO:0030246">
    <property type="term" value="F:carbohydrate binding"/>
    <property type="evidence" value="ECO:0007669"/>
    <property type="project" value="UniProtKB-KW"/>
</dbReference>
<reference evidence="4" key="2">
    <citation type="submission" date="2014-03" db="EMBL/GenBank/DDBJ databases">
        <authorList>
            <person name="Genoscope - CEA"/>
        </authorList>
    </citation>
    <scope>NUCLEOTIDE SEQUENCE</scope>
</reference>
<keyword evidence="3" id="KW-0812">Transmembrane</keyword>
<evidence type="ECO:0000313" key="4">
    <source>
        <dbReference type="EMBL" id="CDQ65146.1"/>
    </source>
</evidence>
<dbReference type="PaxDb" id="8022-A0A060WDR2"/>
<dbReference type="STRING" id="8022.A0A060WDR2"/>
<dbReference type="Gene3D" id="3.10.100.10">
    <property type="entry name" value="Mannose-Binding Protein A, subunit A"/>
    <property type="match status" value="1"/>
</dbReference>
<keyword evidence="3" id="KW-1133">Transmembrane helix</keyword>
<dbReference type="PROSITE" id="PS50041">
    <property type="entry name" value="C_TYPE_LECTIN_2"/>
    <property type="match status" value="1"/>
</dbReference>
<keyword evidence="1" id="KW-0430">Lectin</keyword>
<dbReference type="CDD" id="cd03590">
    <property type="entry name" value="CLECT_DC-SIGN_like"/>
    <property type="match status" value="1"/>
</dbReference>
<dbReference type="Pfam" id="PF00059">
    <property type="entry name" value="Lectin_C"/>
    <property type="match status" value="1"/>
</dbReference>
<protein>
    <submittedName>
        <fullName evidence="4">Uncharacterized protein</fullName>
    </submittedName>
</protein>
<keyword evidence="3" id="KW-0472">Membrane</keyword>
<dbReference type="Proteomes" id="UP000193380">
    <property type="component" value="Unassembled WGS sequence"/>
</dbReference>
<dbReference type="SMART" id="SM00034">
    <property type="entry name" value="CLECT"/>
    <property type="match status" value="1"/>
</dbReference>
<accession>A0A060WDR2</accession>
<reference evidence="4" key="1">
    <citation type="journal article" date="2014" name="Nat. Commun.">
        <title>The rainbow trout genome provides novel insights into evolution after whole-genome duplication in vertebrates.</title>
        <authorList>
            <person name="Berthelot C."/>
            <person name="Brunet F."/>
            <person name="Chalopin D."/>
            <person name="Juanchich A."/>
            <person name="Bernard M."/>
            <person name="Noel B."/>
            <person name="Bento P."/>
            <person name="Da Silva C."/>
            <person name="Labadie K."/>
            <person name="Alberti A."/>
            <person name="Aury J.M."/>
            <person name="Louis A."/>
            <person name="Dehais P."/>
            <person name="Bardou P."/>
            <person name="Montfort J."/>
            <person name="Klopp C."/>
            <person name="Cabau C."/>
            <person name="Gaspin C."/>
            <person name="Thorgaard G.H."/>
            <person name="Boussaha M."/>
            <person name="Quillet E."/>
            <person name="Guyomard R."/>
            <person name="Galiana D."/>
            <person name="Bobe J."/>
            <person name="Volff J.N."/>
            <person name="Genet C."/>
            <person name="Wincker P."/>
            <person name="Jaillon O."/>
            <person name="Roest Crollius H."/>
            <person name="Guiguen Y."/>
        </authorList>
    </citation>
    <scope>NUCLEOTIDE SEQUENCE [LARGE SCALE GENOMIC DNA]</scope>
</reference>
<evidence type="ECO:0000256" key="2">
    <source>
        <dbReference type="SAM" id="MobiDB-lite"/>
    </source>
</evidence>
<gene>
    <name evidence="4" type="ORF">GSONMT00072650001</name>
</gene>
<dbReference type="InterPro" id="IPR016187">
    <property type="entry name" value="CTDL_fold"/>
</dbReference>
<organism evidence="4 5">
    <name type="scientific">Oncorhynchus mykiss</name>
    <name type="common">Rainbow trout</name>
    <name type="synonym">Salmo gairdneri</name>
    <dbReference type="NCBI Taxonomy" id="8022"/>
    <lineage>
        <taxon>Eukaryota</taxon>
        <taxon>Metazoa</taxon>
        <taxon>Chordata</taxon>
        <taxon>Craniata</taxon>
        <taxon>Vertebrata</taxon>
        <taxon>Euteleostomi</taxon>
        <taxon>Actinopterygii</taxon>
        <taxon>Neopterygii</taxon>
        <taxon>Teleostei</taxon>
        <taxon>Protacanthopterygii</taxon>
        <taxon>Salmoniformes</taxon>
        <taxon>Salmonidae</taxon>
        <taxon>Salmoninae</taxon>
        <taxon>Oncorhynchus</taxon>
    </lineage>
</organism>
<evidence type="ECO:0000256" key="3">
    <source>
        <dbReference type="SAM" id="Phobius"/>
    </source>
</evidence>
<feature type="region of interest" description="Disordered" evidence="2">
    <location>
        <begin position="13"/>
        <end position="64"/>
    </location>
</feature>
<evidence type="ECO:0000313" key="5">
    <source>
        <dbReference type="Proteomes" id="UP000193380"/>
    </source>
</evidence>
<dbReference type="EMBL" id="FR904496">
    <property type="protein sequence ID" value="CDQ65146.1"/>
    <property type="molecule type" value="Genomic_DNA"/>
</dbReference>
<proteinExistence type="predicted"/>
<dbReference type="AlphaFoldDB" id="A0A060WDR2"/>